<dbReference type="AlphaFoldDB" id="A0A0R3TWU4"/>
<protein>
    <submittedName>
        <fullName evidence="2">Sulfotransfer_1 domain-containing protein</fullName>
    </submittedName>
</protein>
<organism evidence="2">
    <name type="scientific">Rodentolepis nana</name>
    <name type="common">Dwarf tapeworm</name>
    <name type="synonym">Hymenolepis nana</name>
    <dbReference type="NCBI Taxonomy" id="102285"/>
    <lineage>
        <taxon>Eukaryota</taxon>
        <taxon>Metazoa</taxon>
        <taxon>Spiralia</taxon>
        <taxon>Lophotrochozoa</taxon>
        <taxon>Platyhelminthes</taxon>
        <taxon>Cestoda</taxon>
        <taxon>Eucestoda</taxon>
        <taxon>Cyclophyllidea</taxon>
        <taxon>Hymenolepididae</taxon>
        <taxon>Rodentolepis</taxon>
    </lineage>
</organism>
<dbReference type="WBParaSite" id="HNAJ_0001233201-mRNA-1">
    <property type="protein sequence ID" value="HNAJ_0001233201-mRNA-1"/>
    <property type="gene ID" value="HNAJ_0001233201"/>
</dbReference>
<evidence type="ECO:0000256" key="1">
    <source>
        <dbReference type="SAM" id="MobiDB-lite"/>
    </source>
</evidence>
<sequence length="107" mass="12679">LRRTVSSSARLDTLRHPLNHTEYEETSTPAHSFPGHHSYFLSSEDSERYWRKFEQDLMLERRVNDLCEIFEHQQYADILNTISLPNTNMVLFTRNQEKAVLVSTYFA</sequence>
<reference evidence="2" key="1">
    <citation type="submission" date="2017-02" db="UniProtKB">
        <authorList>
            <consortium name="WormBaseParasite"/>
        </authorList>
    </citation>
    <scope>IDENTIFICATION</scope>
</reference>
<name>A0A0R3TWU4_RODNA</name>
<feature type="region of interest" description="Disordered" evidence="1">
    <location>
        <begin position="1"/>
        <end position="30"/>
    </location>
</feature>
<accession>A0A0R3TWU4</accession>
<feature type="compositionally biased region" description="Basic and acidic residues" evidence="1">
    <location>
        <begin position="12"/>
        <end position="23"/>
    </location>
</feature>
<evidence type="ECO:0000313" key="2">
    <source>
        <dbReference type="WBParaSite" id="HNAJ_0001233201-mRNA-1"/>
    </source>
</evidence>
<proteinExistence type="predicted"/>
<feature type="compositionally biased region" description="Polar residues" evidence="1">
    <location>
        <begin position="1"/>
        <end position="10"/>
    </location>
</feature>